<feature type="non-terminal residue" evidence="1">
    <location>
        <position position="1"/>
    </location>
</feature>
<organism evidence="1 2">
    <name type="scientific">Elsinoe ampelina</name>
    <dbReference type="NCBI Taxonomy" id="302913"/>
    <lineage>
        <taxon>Eukaryota</taxon>
        <taxon>Fungi</taxon>
        <taxon>Dikarya</taxon>
        <taxon>Ascomycota</taxon>
        <taxon>Pezizomycotina</taxon>
        <taxon>Dothideomycetes</taxon>
        <taxon>Dothideomycetidae</taxon>
        <taxon>Myriangiales</taxon>
        <taxon>Elsinoaceae</taxon>
        <taxon>Elsinoe</taxon>
    </lineage>
</organism>
<dbReference type="Pfam" id="PF00400">
    <property type="entry name" value="WD40"/>
    <property type="match status" value="1"/>
</dbReference>
<dbReference type="OrthoDB" id="239865at2759"/>
<dbReference type="PANTHER" id="PTHR13211:SF0">
    <property type="entry name" value="TELOMERASE CAJAL BODY PROTEIN 1"/>
    <property type="match status" value="1"/>
</dbReference>
<name>A0A6A6G0J1_9PEZI</name>
<reference evidence="2" key="1">
    <citation type="journal article" date="2020" name="Stud. Mycol.">
        <title>101 Dothideomycetes genomes: A test case for predicting lifestyles and emergence of pathogens.</title>
        <authorList>
            <person name="Haridas S."/>
            <person name="Albert R."/>
            <person name="Binder M."/>
            <person name="Bloem J."/>
            <person name="LaButti K."/>
            <person name="Salamov A."/>
            <person name="Andreopoulos B."/>
            <person name="Baker S."/>
            <person name="Barry K."/>
            <person name="Bills G."/>
            <person name="Bluhm B."/>
            <person name="Cannon C."/>
            <person name="Castanera R."/>
            <person name="Culley D."/>
            <person name="Daum C."/>
            <person name="Ezra D."/>
            <person name="Gonzalez J."/>
            <person name="Henrissat B."/>
            <person name="Kuo A."/>
            <person name="Liang C."/>
            <person name="Lipzen A."/>
            <person name="Lutzoni F."/>
            <person name="Magnuson J."/>
            <person name="Mondo S."/>
            <person name="Nolan M."/>
            <person name="Ohm R."/>
            <person name="Pangilinan J."/>
            <person name="Park H.-J."/>
            <person name="Ramirez L."/>
            <person name="Alfaro M."/>
            <person name="Sun H."/>
            <person name="Tritt A."/>
            <person name="Yoshinaga Y."/>
            <person name="Zwiers L.-H."/>
            <person name="Turgeon B."/>
            <person name="Goodwin S."/>
            <person name="Spatafora J."/>
            <person name="Crous P."/>
            <person name="Grigoriev I."/>
        </authorList>
    </citation>
    <scope>NUCLEOTIDE SEQUENCE [LARGE SCALE GENOMIC DNA]</scope>
    <source>
        <strain evidence="2">CECT 20119</strain>
    </source>
</reference>
<proteinExistence type="predicted"/>
<dbReference type="Gene3D" id="2.130.10.10">
    <property type="entry name" value="YVTN repeat-like/Quinoprotein amine dehydrogenase"/>
    <property type="match status" value="2"/>
</dbReference>
<keyword evidence="2" id="KW-1185">Reference proteome</keyword>
<dbReference type="SUPFAM" id="SSF50978">
    <property type="entry name" value="WD40 repeat-like"/>
    <property type="match status" value="1"/>
</dbReference>
<dbReference type="InterPro" id="IPR036322">
    <property type="entry name" value="WD40_repeat_dom_sf"/>
</dbReference>
<sequence>SPDGTVLLAHSEDLHLRSFVLPPDLLTSPPPLALNPYSTIGPIQSHTQAIPPYFSLSDPTTTHVLVSLPDLPLRLTNALDLSHVHATYPLVHGSTEAFIAPHSLVFSADGTRFAAGSKARISIFDLARDAQGPASSISTAQERRRTAGSGLHGYIIALDACPFTGQLAGGSTGGQVGIYDAREAGREVVSFDAEQSRGVGQVKWIGEGTYLAVAGRKSQGLALWDLRMARRLCWLAGRKGGLAMRMGFDVQQTEGGCHVLAGGTDGVVRVWKDVASCEGTRLHEEEWKAHDDAVTSVLAHPCGDVVITAGGSR</sequence>
<dbReference type="PANTHER" id="PTHR13211">
    <property type="entry name" value="TELOMERASE CAJAL BODY PROTEIN 1"/>
    <property type="match status" value="1"/>
</dbReference>
<dbReference type="InterPro" id="IPR051150">
    <property type="entry name" value="SWT21/TCAB1_mRNA_Telomere"/>
</dbReference>
<dbReference type="Proteomes" id="UP000799538">
    <property type="component" value="Unassembled WGS sequence"/>
</dbReference>
<dbReference type="SMART" id="SM00320">
    <property type="entry name" value="WD40"/>
    <property type="match status" value="5"/>
</dbReference>
<gene>
    <name evidence="1" type="ORF">BDZ85DRAFT_168948</name>
</gene>
<dbReference type="AlphaFoldDB" id="A0A6A6G0J1"/>
<dbReference type="InterPro" id="IPR001680">
    <property type="entry name" value="WD40_rpt"/>
</dbReference>
<dbReference type="EMBL" id="ML992518">
    <property type="protein sequence ID" value="KAF2219225.1"/>
    <property type="molecule type" value="Genomic_DNA"/>
</dbReference>
<protein>
    <submittedName>
        <fullName evidence="1">WD40-repeat-containing domain protein</fullName>
    </submittedName>
</protein>
<evidence type="ECO:0000313" key="2">
    <source>
        <dbReference type="Proteomes" id="UP000799538"/>
    </source>
</evidence>
<accession>A0A6A6G0J1</accession>
<evidence type="ECO:0000313" key="1">
    <source>
        <dbReference type="EMBL" id="KAF2219225.1"/>
    </source>
</evidence>
<feature type="non-terminal residue" evidence="1">
    <location>
        <position position="313"/>
    </location>
</feature>
<dbReference type="InterPro" id="IPR015943">
    <property type="entry name" value="WD40/YVTN_repeat-like_dom_sf"/>
</dbReference>